<sequence>MLKEITLTMKNETRDNFGTTAPFSIAVLEKLKHSGFQYVQVKGFTSDKRLDYMEPRYLVLIPMKELPGDQGEIEIYESINSKLLVDWATHPRDGMDVLVSYNKKS</sequence>
<keyword evidence="2" id="KW-1185">Reference proteome</keyword>
<dbReference type="Proteomes" id="UP000192796">
    <property type="component" value="Unassembled WGS sequence"/>
</dbReference>
<dbReference type="EMBL" id="LVYD01000113">
    <property type="protein sequence ID" value="OQP57673.1"/>
    <property type="molecule type" value="Genomic_DNA"/>
</dbReference>
<gene>
    <name evidence="1" type="ORF">A3860_08560</name>
</gene>
<evidence type="ECO:0000313" key="1">
    <source>
        <dbReference type="EMBL" id="OQP57673.1"/>
    </source>
</evidence>
<reference evidence="1 2" key="1">
    <citation type="submission" date="2016-03" db="EMBL/GenBank/DDBJ databases">
        <title>Niastella vici sp. nov., isolated from farmland soil.</title>
        <authorList>
            <person name="Chen L."/>
            <person name="Wang D."/>
            <person name="Yang S."/>
            <person name="Wang G."/>
        </authorList>
    </citation>
    <scope>NUCLEOTIDE SEQUENCE [LARGE SCALE GENOMIC DNA]</scope>
    <source>
        <strain evidence="1 2">DJ57</strain>
    </source>
</reference>
<name>A0A1V9FH30_9BACT</name>
<accession>A0A1V9FH30</accession>
<dbReference type="AlphaFoldDB" id="A0A1V9FH30"/>
<protein>
    <submittedName>
        <fullName evidence="1">Uncharacterized protein</fullName>
    </submittedName>
</protein>
<evidence type="ECO:0000313" key="2">
    <source>
        <dbReference type="Proteomes" id="UP000192796"/>
    </source>
</evidence>
<proteinExistence type="predicted"/>
<organism evidence="1 2">
    <name type="scientific">Niastella vici</name>
    <dbReference type="NCBI Taxonomy" id="1703345"/>
    <lineage>
        <taxon>Bacteria</taxon>
        <taxon>Pseudomonadati</taxon>
        <taxon>Bacteroidota</taxon>
        <taxon>Chitinophagia</taxon>
        <taxon>Chitinophagales</taxon>
        <taxon>Chitinophagaceae</taxon>
        <taxon>Niastella</taxon>
    </lineage>
</organism>
<comment type="caution">
    <text evidence="1">The sequence shown here is derived from an EMBL/GenBank/DDBJ whole genome shotgun (WGS) entry which is preliminary data.</text>
</comment>
<dbReference type="STRING" id="1703345.A3860_08560"/>